<dbReference type="AlphaFoldDB" id="A0A8H1L0I7"/>
<dbReference type="InterPro" id="IPR046672">
    <property type="entry name" value="DUF6542"/>
</dbReference>
<evidence type="ECO:0000256" key="1">
    <source>
        <dbReference type="SAM" id="Phobius"/>
    </source>
</evidence>
<evidence type="ECO:0000313" key="3">
    <source>
        <dbReference type="EMBL" id="TGG75571.1"/>
    </source>
</evidence>
<sequence>MGVFSSLLMAAAGGLSGLLPFGAPVLYGCVFVLVCVAGALWVRPAELFAAPVAAPLAYTVGQFFTGGPGSGLSGLLQDVFTGLALHALWLYAGTLCCLVLVLVRRVLIALRHRREQRRQPAAA</sequence>
<feature type="transmembrane region" description="Helical" evidence="1">
    <location>
        <begin position="84"/>
        <end position="107"/>
    </location>
</feature>
<evidence type="ECO:0000259" key="2">
    <source>
        <dbReference type="Pfam" id="PF20177"/>
    </source>
</evidence>
<accession>A0A8H1L0I7</accession>
<dbReference type="Proteomes" id="UP000298111">
    <property type="component" value="Unassembled WGS sequence"/>
</dbReference>
<feature type="domain" description="DUF6542" evidence="2">
    <location>
        <begin position="4"/>
        <end position="108"/>
    </location>
</feature>
<organism evidence="3 4">
    <name type="scientific">Streptomyces albus</name>
    <dbReference type="NCBI Taxonomy" id="1888"/>
    <lineage>
        <taxon>Bacteria</taxon>
        <taxon>Bacillati</taxon>
        <taxon>Actinomycetota</taxon>
        <taxon>Actinomycetes</taxon>
        <taxon>Kitasatosporales</taxon>
        <taxon>Streptomycetaceae</taxon>
        <taxon>Streptomyces</taxon>
    </lineage>
</organism>
<reference evidence="3 4" key="1">
    <citation type="submission" date="2018-10" db="EMBL/GenBank/DDBJ databases">
        <title>Isolation of pseudouridimycin from Streptomyces albus DSM 40763.</title>
        <authorList>
            <person name="Rosenqvist P."/>
            <person name="Metsae-Ketelae M."/>
            <person name="Virta P."/>
        </authorList>
    </citation>
    <scope>NUCLEOTIDE SEQUENCE [LARGE SCALE GENOMIC DNA]</scope>
    <source>
        <strain evidence="3 4">DSM 40763</strain>
    </source>
</reference>
<dbReference type="Pfam" id="PF20177">
    <property type="entry name" value="DUF6542"/>
    <property type="match status" value="1"/>
</dbReference>
<comment type="caution">
    <text evidence="3">The sequence shown here is derived from an EMBL/GenBank/DDBJ whole genome shotgun (WGS) entry which is preliminary data.</text>
</comment>
<keyword evidence="1" id="KW-1133">Transmembrane helix</keyword>
<dbReference type="EMBL" id="RCIY01000114">
    <property type="protein sequence ID" value="TGG75571.1"/>
    <property type="molecule type" value="Genomic_DNA"/>
</dbReference>
<evidence type="ECO:0000313" key="4">
    <source>
        <dbReference type="Proteomes" id="UP000298111"/>
    </source>
</evidence>
<protein>
    <recommendedName>
        <fullName evidence="2">DUF6542 domain-containing protein</fullName>
    </recommendedName>
</protein>
<proteinExistence type="predicted"/>
<keyword evidence="1" id="KW-0812">Transmembrane</keyword>
<feature type="transmembrane region" description="Helical" evidence="1">
    <location>
        <begin position="47"/>
        <end position="64"/>
    </location>
</feature>
<feature type="transmembrane region" description="Helical" evidence="1">
    <location>
        <begin position="24"/>
        <end position="42"/>
    </location>
</feature>
<keyword evidence="1" id="KW-0472">Membrane</keyword>
<name>A0A8H1L0I7_9ACTN</name>
<gene>
    <name evidence="3" type="ORF">D8771_31610</name>
</gene>